<dbReference type="EMBL" id="CAJPIN010005820">
    <property type="protein sequence ID" value="CAG2057675.1"/>
    <property type="molecule type" value="Genomic_DNA"/>
</dbReference>
<evidence type="ECO:0000313" key="1">
    <source>
        <dbReference type="EMBL" id="CAG2057675.1"/>
    </source>
</evidence>
<proteinExistence type="predicted"/>
<protein>
    <submittedName>
        <fullName evidence="1">Uncharacterized protein</fullName>
    </submittedName>
</protein>
<accession>A0ABN7NVR4</accession>
<sequence>MMYDEKVKELRVRLTQAEANYHCYLDKTLKQQETLIESAKREVTLQQHLTDKAAPITFYTAWITPQSMFSEPSVTSSPLYSAPMKTPLSMGSLGGHYLSGFPRHWEDPFSPIGQGQAAVEGI</sequence>
<dbReference type="Proteomes" id="UP001153148">
    <property type="component" value="Unassembled WGS sequence"/>
</dbReference>
<keyword evidence="2" id="KW-1185">Reference proteome</keyword>
<reference evidence="1" key="1">
    <citation type="submission" date="2021-03" db="EMBL/GenBank/DDBJ databases">
        <authorList>
            <person name="Tran Van P."/>
        </authorList>
    </citation>
    <scope>NUCLEOTIDE SEQUENCE</scope>
</reference>
<organism evidence="1 2">
    <name type="scientific">Timema podura</name>
    <name type="common">Walking stick</name>
    <dbReference type="NCBI Taxonomy" id="61482"/>
    <lineage>
        <taxon>Eukaryota</taxon>
        <taxon>Metazoa</taxon>
        <taxon>Ecdysozoa</taxon>
        <taxon>Arthropoda</taxon>
        <taxon>Hexapoda</taxon>
        <taxon>Insecta</taxon>
        <taxon>Pterygota</taxon>
        <taxon>Neoptera</taxon>
        <taxon>Polyneoptera</taxon>
        <taxon>Phasmatodea</taxon>
        <taxon>Timematodea</taxon>
        <taxon>Timematoidea</taxon>
        <taxon>Timematidae</taxon>
        <taxon>Timema</taxon>
    </lineage>
</organism>
<comment type="caution">
    <text evidence="1">The sequence shown here is derived from an EMBL/GenBank/DDBJ whole genome shotgun (WGS) entry which is preliminary data.</text>
</comment>
<gene>
    <name evidence="1" type="ORF">TPAB3V08_LOCUS4652</name>
</gene>
<evidence type="ECO:0000313" key="2">
    <source>
        <dbReference type="Proteomes" id="UP001153148"/>
    </source>
</evidence>
<name>A0ABN7NVR4_TIMPD</name>